<dbReference type="KEGG" id="ptrr:90955972"/>
<feature type="region of interest" description="Disordered" evidence="1">
    <location>
        <begin position="21"/>
        <end position="62"/>
    </location>
</feature>
<proteinExistence type="predicted"/>
<name>A0A2W1EAX9_9PLEO</name>
<accession>A0A2W1EAX9</accession>
<feature type="compositionally biased region" description="Basic and acidic residues" evidence="1">
    <location>
        <begin position="44"/>
        <end position="62"/>
    </location>
</feature>
<comment type="caution">
    <text evidence="2">The sequence shown here is derived from an EMBL/GenBank/DDBJ whole genome shotgun (WGS) entry which is preliminary data.</text>
</comment>
<dbReference type="AlphaFoldDB" id="A0A2W1EAX9"/>
<evidence type="ECO:0000313" key="3">
    <source>
        <dbReference type="Proteomes" id="UP000245464"/>
    </source>
</evidence>
<evidence type="ECO:0000313" key="2">
    <source>
        <dbReference type="EMBL" id="KAF7573208.1"/>
    </source>
</evidence>
<dbReference type="Proteomes" id="UP000245464">
    <property type="component" value="Chromosome 3"/>
</dbReference>
<protein>
    <submittedName>
        <fullName evidence="2">Uncharacterized protein</fullName>
    </submittedName>
</protein>
<reference evidence="2" key="1">
    <citation type="journal article" date="2018" name="BMC Genomics">
        <title>Comparative genomics of the wheat fungal pathogen Pyrenophora tritici-repentis reveals chromosomal variations and genome plasticity.</title>
        <authorList>
            <person name="Moolhuijzen P."/>
            <person name="See P.T."/>
            <person name="Hane J.K."/>
            <person name="Shi G."/>
            <person name="Liu Z."/>
            <person name="Oliver R.P."/>
            <person name="Moffat C.S."/>
        </authorList>
    </citation>
    <scope>NUCLEOTIDE SEQUENCE [LARGE SCALE GENOMIC DNA]</scope>
    <source>
        <strain evidence="2">M4</strain>
    </source>
</reference>
<dbReference type="GeneID" id="90955972"/>
<dbReference type="RefSeq" id="XP_065963395.1">
    <property type="nucleotide sequence ID" value="XM_066106457.1"/>
</dbReference>
<sequence length="62" mass="6925">MATKRPPDDDPNLIHKIQRIEHTDGASPQHRPANNDFSGSVKKKLADSKRTGQACDRCKVRS</sequence>
<evidence type="ECO:0000256" key="1">
    <source>
        <dbReference type="SAM" id="MobiDB-lite"/>
    </source>
</evidence>
<gene>
    <name evidence="2" type="ORF">PtrM4_081130</name>
</gene>
<dbReference type="EMBL" id="NQIK02000003">
    <property type="protein sequence ID" value="KAF7573208.1"/>
    <property type="molecule type" value="Genomic_DNA"/>
</dbReference>
<organism evidence="2 3">
    <name type="scientific">Pyrenophora tritici-repentis</name>
    <dbReference type="NCBI Taxonomy" id="45151"/>
    <lineage>
        <taxon>Eukaryota</taxon>
        <taxon>Fungi</taxon>
        <taxon>Dikarya</taxon>
        <taxon>Ascomycota</taxon>
        <taxon>Pezizomycotina</taxon>
        <taxon>Dothideomycetes</taxon>
        <taxon>Pleosporomycetidae</taxon>
        <taxon>Pleosporales</taxon>
        <taxon>Pleosporineae</taxon>
        <taxon>Pleosporaceae</taxon>
        <taxon>Pyrenophora</taxon>
    </lineage>
</organism>